<dbReference type="WBParaSite" id="PSU_v2.g9016.t1">
    <property type="protein sequence ID" value="PSU_v2.g9016.t1"/>
    <property type="gene ID" value="PSU_v2.g9016"/>
</dbReference>
<protein>
    <submittedName>
        <fullName evidence="2">Uncharacterized protein</fullName>
    </submittedName>
</protein>
<sequence length="235" mass="26578">MSSPKPSPMEIDEAAVETPLIKQNVKDFSIDAEILAQSLTPTSFKLTLKASRQYFSFPSTMIYYMANKSNNSVGTKLLKCCKTLYLIIHNSGEYKIGKIHANNLNGYDYVVAAKSIKITDTLDLMAFEVLQNAKEIYLTCAYNALTKEDFKKLLKIKRNTKLKVCGLAVNADVDKEDIIQFLDTHMQISSEPCSRVTLCLRGKNEALKVYVTEILETRRKTSNEVPEVKIEFRNV</sequence>
<name>A0A914Z8L4_9BILA</name>
<proteinExistence type="predicted"/>
<organism evidence="1 2">
    <name type="scientific">Panagrolaimus superbus</name>
    <dbReference type="NCBI Taxonomy" id="310955"/>
    <lineage>
        <taxon>Eukaryota</taxon>
        <taxon>Metazoa</taxon>
        <taxon>Ecdysozoa</taxon>
        <taxon>Nematoda</taxon>
        <taxon>Chromadorea</taxon>
        <taxon>Rhabditida</taxon>
        <taxon>Tylenchina</taxon>
        <taxon>Panagrolaimomorpha</taxon>
        <taxon>Panagrolaimoidea</taxon>
        <taxon>Panagrolaimidae</taxon>
        <taxon>Panagrolaimus</taxon>
    </lineage>
</organism>
<evidence type="ECO:0000313" key="1">
    <source>
        <dbReference type="Proteomes" id="UP000887577"/>
    </source>
</evidence>
<reference evidence="2" key="1">
    <citation type="submission" date="2022-11" db="UniProtKB">
        <authorList>
            <consortium name="WormBaseParasite"/>
        </authorList>
    </citation>
    <scope>IDENTIFICATION</scope>
</reference>
<dbReference type="AlphaFoldDB" id="A0A914Z8L4"/>
<dbReference type="Proteomes" id="UP000887577">
    <property type="component" value="Unplaced"/>
</dbReference>
<accession>A0A914Z8L4</accession>
<keyword evidence="1" id="KW-1185">Reference proteome</keyword>
<evidence type="ECO:0000313" key="2">
    <source>
        <dbReference type="WBParaSite" id="PSU_v2.g9016.t1"/>
    </source>
</evidence>